<dbReference type="GO" id="GO:0004523">
    <property type="term" value="F:RNA-DNA hybrid ribonuclease activity"/>
    <property type="evidence" value="ECO:0007669"/>
    <property type="project" value="UniProtKB-UniRule"/>
</dbReference>
<evidence type="ECO:0000256" key="5">
    <source>
        <dbReference type="ARBA" id="ARBA00007383"/>
    </source>
</evidence>
<evidence type="ECO:0000256" key="10">
    <source>
        <dbReference type="ARBA" id="ARBA00022801"/>
    </source>
</evidence>
<dbReference type="GO" id="GO:0032299">
    <property type="term" value="C:ribonuclease H2 complex"/>
    <property type="evidence" value="ECO:0007669"/>
    <property type="project" value="TreeGrafter"/>
</dbReference>
<dbReference type="Proteomes" id="UP000178613">
    <property type="component" value="Unassembled WGS sequence"/>
</dbReference>
<dbReference type="InterPro" id="IPR012337">
    <property type="entry name" value="RNaseH-like_sf"/>
</dbReference>
<dbReference type="InterPro" id="IPR024567">
    <property type="entry name" value="RNase_HII/HIII_dom"/>
</dbReference>
<comment type="subcellular location">
    <subcellularLocation>
        <location evidence="4">Cytoplasm</location>
    </subcellularLocation>
</comment>
<dbReference type="InterPro" id="IPR001352">
    <property type="entry name" value="RNase_HII/HIII"/>
</dbReference>
<dbReference type="Pfam" id="PF01351">
    <property type="entry name" value="RNase_HII"/>
    <property type="match status" value="1"/>
</dbReference>
<dbReference type="GO" id="GO:0043137">
    <property type="term" value="P:DNA replication, removal of RNA primer"/>
    <property type="evidence" value="ECO:0007669"/>
    <property type="project" value="TreeGrafter"/>
</dbReference>
<evidence type="ECO:0000256" key="6">
    <source>
        <dbReference type="ARBA" id="ARBA00022490"/>
    </source>
</evidence>
<dbReference type="PROSITE" id="PS51975">
    <property type="entry name" value="RNASE_H_2"/>
    <property type="match status" value="1"/>
</dbReference>
<evidence type="ECO:0000259" key="14">
    <source>
        <dbReference type="PROSITE" id="PS51975"/>
    </source>
</evidence>
<accession>A0A1G2RDY6</accession>
<dbReference type="InterPro" id="IPR022898">
    <property type="entry name" value="RNase_HII"/>
</dbReference>
<feature type="domain" description="RNase H type-2" evidence="14">
    <location>
        <begin position="8"/>
        <end position="199"/>
    </location>
</feature>
<keyword evidence="8 12" id="KW-0479">Metal-binding</keyword>
<comment type="cofactor">
    <cofactor evidence="2">
        <name>Mg(2+)</name>
        <dbReference type="ChEBI" id="CHEBI:18420"/>
    </cofactor>
</comment>
<dbReference type="Gene3D" id="3.30.420.10">
    <property type="entry name" value="Ribonuclease H-like superfamily/Ribonuclease H"/>
    <property type="match status" value="1"/>
</dbReference>
<dbReference type="SUPFAM" id="SSF53098">
    <property type="entry name" value="Ribonuclease H-like"/>
    <property type="match status" value="1"/>
</dbReference>
<comment type="function">
    <text evidence="3 13">Endonuclease that specifically degrades the RNA of RNA-DNA hybrids.</text>
</comment>
<dbReference type="GO" id="GO:0006298">
    <property type="term" value="P:mismatch repair"/>
    <property type="evidence" value="ECO:0007669"/>
    <property type="project" value="TreeGrafter"/>
</dbReference>
<dbReference type="NCBIfam" id="NF000595">
    <property type="entry name" value="PRK00015.1-3"/>
    <property type="match status" value="1"/>
</dbReference>
<dbReference type="EMBL" id="MHUB01000030">
    <property type="protein sequence ID" value="OHA70271.1"/>
    <property type="molecule type" value="Genomic_DNA"/>
</dbReference>
<feature type="binding site" evidence="12">
    <location>
        <position position="14"/>
    </location>
    <ligand>
        <name>a divalent metal cation</name>
        <dbReference type="ChEBI" id="CHEBI:60240"/>
    </ligand>
</feature>
<dbReference type="InterPro" id="IPR036397">
    <property type="entry name" value="RNaseH_sf"/>
</dbReference>
<comment type="catalytic activity">
    <reaction evidence="1 12 13">
        <text>Endonucleolytic cleavage to 5'-phosphomonoester.</text>
        <dbReference type="EC" id="3.1.26.4"/>
    </reaction>
</comment>
<name>A0A1G2RDY6_9BACT</name>
<feature type="binding site" evidence="12">
    <location>
        <position position="15"/>
    </location>
    <ligand>
        <name>a divalent metal cation</name>
        <dbReference type="ChEBI" id="CHEBI:60240"/>
    </ligand>
</feature>
<dbReference type="EC" id="3.1.26.4" evidence="13"/>
<evidence type="ECO:0000256" key="12">
    <source>
        <dbReference type="PROSITE-ProRule" id="PRU01319"/>
    </source>
</evidence>
<dbReference type="GO" id="GO:0003723">
    <property type="term" value="F:RNA binding"/>
    <property type="evidence" value="ECO:0007669"/>
    <property type="project" value="UniProtKB-UniRule"/>
</dbReference>
<keyword evidence="6" id="KW-0963">Cytoplasm</keyword>
<keyword evidence="10 12" id="KW-0378">Hydrolase</keyword>
<evidence type="ECO:0000256" key="7">
    <source>
        <dbReference type="ARBA" id="ARBA00022722"/>
    </source>
</evidence>
<evidence type="ECO:0000256" key="4">
    <source>
        <dbReference type="ARBA" id="ARBA00004496"/>
    </source>
</evidence>
<dbReference type="PANTHER" id="PTHR10954:SF18">
    <property type="entry name" value="RIBONUCLEASE HII"/>
    <property type="match status" value="1"/>
</dbReference>
<evidence type="ECO:0000313" key="16">
    <source>
        <dbReference type="Proteomes" id="UP000178613"/>
    </source>
</evidence>
<evidence type="ECO:0000256" key="8">
    <source>
        <dbReference type="ARBA" id="ARBA00022723"/>
    </source>
</evidence>
<gene>
    <name evidence="15" type="ORF">A3D64_03325</name>
</gene>
<evidence type="ECO:0000256" key="9">
    <source>
        <dbReference type="ARBA" id="ARBA00022759"/>
    </source>
</evidence>
<keyword evidence="7 12" id="KW-0540">Nuclease</keyword>
<evidence type="ECO:0000256" key="11">
    <source>
        <dbReference type="ARBA" id="ARBA00023211"/>
    </source>
</evidence>
<proteinExistence type="inferred from homology"/>
<dbReference type="AlphaFoldDB" id="A0A1G2RDY6"/>
<comment type="similarity">
    <text evidence="5 13">Belongs to the RNase HII family.</text>
</comment>
<keyword evidence="11" id="KW-0464">Manganese</keyword>
<reference evidence="15 16" key="1">
    <citation type="journal article" date="2016" name="Nat. Commun.">
        <title>Thousands of microbial genomes shed light on interconnected biogeochemical processes in an aquifer system.</title>
        <authorList>
            <person name="Anantharaman K."/>
            <person name="Brown C.T."/>
            <person name="Hug L.A."/>
            <person name="Sharon I."/>
            <person name="Castelle C.J."/>
            <person name="Probst A.J."/>
            <person name="Thomas B.C."/>
            <person name="Singh A."/>
            <person name="Wilkins M.J."/>
            <person name="Karaoz U."/>
            <person name="Brodie E.L."/>
            <person name="Williams K.H."/>
            <person name="Hubbard S.S."/>
            <person name="Banfield J.F."/>
        </authorList>
    </citation>
    <scope>NUCLEOTIDE SEQUENCE [LARGE SCALE GENOMIC DNA]</scope>
</reference>
<organism evidence="15 16">
    <name type="scientific">Candidatus Wildermuthbacteria bacterium RIFCSPHIGHO2_02_FULL_49_9</name>
    <dbReference type="NCBI Taxonomy" id="1802456"/>
    <lineage>
        <taxon>Bacteria</taxon>
        <taxon>Candidatus Wildermuthiibacteriota</taxon>
    </lineage>
</organism>
<keyword evidence="9 12" id="KW-0255">Endonuclease</keyword>
<evidence type="ECO:0000313" key="15">
    <source>
        <dbReference type="EMBL" id="OHA70271.1"/>
    </source>
</evidence>
<evidence type="ECO:0000256" key="3">
    <source>
        <dbReference type="ARBA" id="ARBA00004065"/>
    </source>
</evidence>
<evidence type="ECO:0000256" key="1">
    <source>
        <dbReference type="ARBA" id="ARBA00000077"/>
    </source>
</evidence>
<feature type="binding site" evidence="12">
    <location>
        <position position="116"/>
    </location>
    <ligand>
        <name>a divalent metal cation</name>
        <dbReference type="ChEBI" id="CHEBI:60240"/>
    </ligand>
</feature>
<dbReference type="CDD" id="cd07182">
    <property type="entry name" value="RNase_HII_bacteria_HII_like"/>
    <property type="match status" value="1"/>
</dbReference>
<dbReference type="GO" id="GO:0005737">
    <property type="term" value="C:cytoplasm"/>
    <property type="evidence" value="ECO:0007669"/>
    <property type="project" value="UniProtKB-SubCell"/>
</dbReference>
<evidence type="ECO:0000256" key="13">
    <source>
        <dbReference type="RuleBase" id="RU003515"/>
    </source>
</evidence>
<comment type="caution">
    <text evidence="15">The sequence shown here is derived from an EMBL/GenBank/DDBJ whole genome shotgun (WGS) entry which is preliminary data.</text>
</comment>
<evidence type="ECO:0000256" key="2">
    <source>
        <dbReference type="ARBA" id="ARBA00001946"/>
    </source>
</evidence>
<dbReference type="PANTHER" id="PTHR10954">
    <property type="entry name" value="RIBONUCLEASE H2 SUBUNIT A"/>
    <property type="match status" value="1"/>
</dbReference>
<comment type="cofactor">
    <cofactor evidence="12">
        <name>Mn(2+)</name>
        <dbReference type="ChEBI" id="CHEBI:29035"/>
    </cofactor>
    <cofactor evidence="12">
        <name>Mg(2+)</name>
        <dbReference type="ChEBI" id="CHEBI:18420"/>
    </cofactor>
    <text evidence="12">Manganese or magnesium. Binds 1 divalent metal ion per monomer in the absence of substrate. May bind a second metal ion after substrate binding.</text>
</comment>
<protein>
    <recommendedName>
        <fullName evidence="13">Ribonuclease</fullName>
        <ecNumber evidence="13">3.1.26.4</ecNumber>
    </recommendedName>
</protein>
<dbReference type="GO" id="GO:0046872">
    <property type="term" value="F:metal ion binding"/>
    <property type="evidence" value="ECO:0007669"/>
    <property type="project" value="UniProtKB-KW"/>
</dbReference>
<sequence length="199" mass="22453">MSHFAKTKWLLGIDEVGRGPLAGPITLGGVLVKRSNFLKVIPNKLKDSKKLTSDERVSHLRNFHKLRKDGKLSFAVSSVSNLKIDSHGLTWSVNFAIANLLKKLNCDPRNISVLLDGKLYAPKDFIYQQTFIRGDERFPIIAMASIVAKVHRDRYMTRLSALYPEYGFESHKGYGTRAHYAAIKKFGLSPIHRKTFLGP</sequence>